<feature type="compositionally biased region" description="Gly residues" evidence="4">
    <location>
        <begin position="143"/>
        <end position="154"/>
    </location>
</feature>
<dbReference type="AlphaFoldDB" id="A0A286UMJ0"/>
<evidence type="ECO:0000256" key="4">
    <source>
        <dbReference type="SAM" id="MobiDB-lite"/>
    </source>
</evidence>
<dbReference type="InterPro" id="IPR036864">
    <property type="entry name" value="Zn2-C6_fun-type_DNA-bd_sf"/>
</dbReference>
<dbReference type="InterPro" id="IPR050613">
    <property type="entry name" value="Sec_Metabolite_Reg"/>
</dbReference>
<feature type="region of interest" description="Disordered" evidence="4">
    <location>
        <begin position="1"/>
        <end position="37"/>
    </location>
</feature>
<organism evidence="6 7">
    <name type="scientific">Pyrrhoderma noxium</name>
    <dbReference type="NCBI Taxonomy" id="2282107"/>
    <lineage>
        <taxon>Eukaryota</taxon>
        <taxon>Fungi</taxon>
        <taxon>Dikarya</taxon>
        <taxon>Basidiomycota</taxon>
        <taxon>Agaricomycotina</taxon>
        <taxon>Agaricomycetes</taxon>
        <taxon>Hymenochaetales</taxon>
        <taxon>Hymenochaetaceae</taxon>
        <taxon>Pyrrhoderma</taxon>
    </lineage>
</organism>
<dbReference type="InParanoid" id="A0A286UMJ0"/>
<protein>
    <recommendedName>
        <fullName evidence="5">Zn(2)-C6 fungal-type domain-containing protein</fullName>
    </recommendedName>
</protein>
<dbReference type="GO" id="GO:0003677">
    <property type="term" value="F:DNA binding"/>
    <property type="evidence" value="ECO:0007669"/>
    <property type="project" value="InterPro"/>
</dbReference>
<sequence length="844" mass="93901">MVKTESVQHHLNQCTPSSSTKRKNKEEFDAAGPAVKKKSRTRVSYSCGECHRRKQKCDRQVPCSHCIARKVPELCKAYTPGKSDQDIHARLLRLENIIEQALPQFAGGEGPPSPAYITSAGQSRAGESSSQTPDEDGSQNGEVDGGMGSFDGGGKWYGNSVSGSVAPSAMLQQLTNVGPNHNLQSQETVMNSGRNHASGSMLMMGDNEPESPLLQTGEPSAADLLQSLIHDCGLSKNKVHELMQELPAKESTDLLIDYYFKNMNWTRYPISEQDFRTSYALLFSDGMVNNPSSVRFLPLLFVVLAISVRLAPELIGGTAQDRRLKSMRFYWSSRRALLIAAAIQPDSLEMVLTRLLSARYLTFDRRITECWSQLGAAVCTAQALGLHRDPAGMRLAPAQVEYRRRIWAYLYHADRSYSMVLGRPYAIQDEYTTTLPPLNIEDLSCLTSTTISPPLSVPTRMTFVILRHGLAYLIGKMVHYYQRVRIQNHYSEVLALDDDLQKFIDALPPHFSFTPDTSLDHLEEYSYIPVHRYLLTTEILFVRISLHRPFILRRIDSDRYARSRIACFESALRDFEVRQAYRRTQTKEVLRMVGNAYREFQTAMISGIYLVLDPNGKYANAMHIILDGFLKDHEGEAFDLLDETTRREIKIVELLKSKALQAESKGRSMTIDTSMANDRSMDAPNLLLSLQQSQGSQMKHGRSASESASPGIRQTFPMLPVKGNIVSNASTPTSVLSRLTTLPQSPTFHRIQAQSGTTPNAQLSPAGSGSPGADEDMSAQNMLDHWCNWGTFTTGVGSNTAAVADWLNTPYLINGEAVMNGNGLEGADYNYWENLVNTIRGAPA</sequence>
<comment type="subcellular location">
    <subcellularLocation>
        <location evidence="1">Nucleus</location>
    </subcellularLocation>
</comment>
<dbReference type="GO" id="GO:0008270">
    <property type="term" value="F:zinc ion binding"/>
    <property type="evidence" value="ECO:0007669"/>
    <property type="project" value="InterPro"/>
</dbReference>
<evidence type="ECO:0000256" key="1">
    <source>
        <dbReference type="ARBA" id="ARBA00004123"/>
    </source>
</evidence>
<dbReference type="InterPro" id="IPR001138">
    <property type="entry name" value="Zn2Cys6_DnaBD"/>
</dbReference>
<feature type="region of interest" description="Disordered" evidence="4">
    <location>
        <begin position="192"/>
        <end position="217"/>
    </location>
</feature>
<dbReference type="PROSITE" id="PS50048">
    <property type="entry name" value="ZN2_CY6_FUNGAL_2"/>
    <property type="match status" value="1"/>
</dbReference>
<dbReference type="Pfam" id="PF04082">
    <property type="entry name" value="Fungal_trans"/>
    <property type="match status" value="1"/>
</dbReference>
<evidence type="ECO:0000313" key="7">
    <source>
        <dbReference type="Proteomes" id="UP000217199"/>
    </source>
</evidence>
<keyword evidence="7" id="KW-1185">Reference proteome</keyword>
<dbReference type="SMART" id="SM00066">
    <property type="entry name" value="GAL4"/>
    <property type="match status" value="1"/>
</dbReference>
<feature type="domain" description="Zn(2)-C6 fungal-type" evidence="5">
    <location>
        <begin position="46"/>
        <end position="75"/>
    </location>
</feature>
<keyword evidence="2" id="KW-0479">Metal-binding</keyword>
<feature type="region of interest" description="Disordered" evidence="4">
    <location>
        <begin position="104"/>
        <end position="154"/>
    </location>
</feature>
<dbReference type="STRING" id="2282107.A0A286UMJ0"/>
<dbReference type="CDD" id="cd00067">
    <property type="entry name" value="GAL4"/>
    <property type="match status" value="1"/>
</dbReference>
<dbReference type="InterPro" id="IPR007219">
    <property type="entry name" value="XnlR_reg_dom"/>
</dbReference>
<dbReference type="GO" id="GO:0006351">
    <property type="term" value="P:DNA-templated transcription"/>
    <property type="evidence" value="ECO:0007669"/>
    <property type="project" value="InterPro"/>
</dbReference>
<evidence type="ECO:0000313" key="6">
    <source>
        <dbReference type="EMBL" id="PAV20826.1"/>
    </source>
</evidence>
<feature type="compositionally biased region" description="Polar residues" evidence="4">
    <location>
        <begin position="9"/>
        <end position="19"/>
    </location>
</feature>
<comment type="caution">
    <text evidence="6">The sequence shown here is derived from an EMBL/GenBank/DDBJ whole genome shotgun (WGS) entry which is preliminary data.</text>
</comment>
<dbReference type="OrthoDB" id="4934715at2759"/>
<evidence type="ECO:0000256" key="3">
    <source>
        <dbReference type="ARBA" id="ARBA00023242"/>
    </source>
</evidence>
<feature type="region of interest" description="Disordered" evidence="4">
    <location>
        <begin position="753"/>
        <end position="775"/>
    </location>
</feature>
<reference evidence="6 7" key="1">
    <citation type="journal article" date="2017" name="Mol. Ecol.">
        <title>Comparative and population genomic landscape of Phellinus noxius: A hypervariable fungus causing root rot in trees.</title>
        <authorList>
            <person name="Chung C.L."/>
            <person name="Lee T.J."/>
            <person name="Akiba M."/>
            <person name="Lee H.H."/>
            <person name="Kuo T.H."/>
            <person name="Liu D."/>
            <person name="Ke H.M."/>
            <person name="Yokoi T."/>
            <person name="Roa M.B."/>
            <person name="Lu M.J."/>
            <person name="Chang Y.Y."/>
            <person name="Ann P.J."/>
            <person name="Tsai J.N."/>
            <person name="Chen C.Y."/>
            <person name="Tzean S.S."/>
            <person name="Ota Y."/>
            <person name="Hattori T."/>
            <person name="Sahashi N."/>
            <person name="Liou R.F."/>
            <person name="Kikuchi T."/>
            <person name="Tsai I.J."/>
        </authorList>
    </citation>
    <scope>NUCLEOTIDE SEQUENCE [LARGE SCALE GENOMIC DNA]</scope>
    <source>
        <strain evidence="6 7">FFPRI411160</strain>
    </source>
</reference>
<accession>A0A286UMJ0</accession>
<dbReference type="PANTHER" id="PTHR31001">
    <property type="entry name" value="UNCHARACTERIZED TRANSCRIPTIONAL REGULATORY PROTEIN"/>
    <property type="match status" value="1"/>
</dbReference>
<feature type="region of interest" description="Disordered" evidence="4">
    <location>
        <begin position="692"/>
        <end position="714"/>
    </location>
</feature>
<dbReference type="GO" id="GO:0000981">
    <property type="term" value="F:DNA-binding transcription factor activity, RNA polymerase II-specific"/>
    <property type="evidence" value="ECO:0007669"/>
    <property type="project" value="InterPro"/>
</dbReference>
<feature type="compositionally biased region" description="Polar residues" evidence="4">
    <location>
        <begin position="753"/>
        <end position="767"/>
    </location>
</feature>
<name>A0A286UMJ0_9AGAM</name>
<evidence type="ECO:0000259" key="5">
    <source>
        <dbReference type="PROSITE" id="PS50048"/>
    </source>
</evidence>
<dbReference type="PROSITE" id="PS00463">
    <property type="entry name" value="ZN2_CY6_FUNGAL_1"/>
    <property type="match status" value="1"/>
</dbReference>
<dbReference type="GO" id="GO:0005634">
    <property type="term" value="C:nucleus"/>
    <property type="evidence" value="ECO:0007669"/>
    <property type="project" value="UniProtKB-SubCell"/>
</dbReference>
<dbReference type="Gene3D" id="4.10.240.10">
    <property type="entry name" value="Zn(2)-C6 fungal-type DNA-binding domain"/>
    <property type="match status" value="1"/>
</dbReference>
<keyword evidence="3" id="KW-0539">Nucleus</keyword>
<proteinExistence type="predicted"/>
<feature type="compositionally biased region" description="Polar residues" evidence="4">
    <location>
        <begin position="119"/>
        <end position="132"/>
    </location>
</feature>
<dbReference type="Proteomes" id="UP000217199">
    <property type="component" value="Unassembled WGS sequence"/>
</dbReference>
<dbReference type="PANTHER" id="PTHR31001:SF87">
    <property type="entry name" value="COL-21"/>
    <property type="match status" value="1"/>
</dbReference>
<evidence type="ECO:0000256" key="2">
    <source>
        <dbReference type="ARBA" id="ARBA00022723"/>
    </source>
</evidence>
<dbReference type="EMBL" id="NBII01000003">
    <property type="protein sequence ID" value="PAV20826.1"/>
    <property type="molecule type" value="Genomic_DNA"/>
</dbReference>
<dbReference type="CDD" id="cd12148">
    <property type="entry name" value="fungal_TF_MHR"/>
    <property type="match status" value="1"/>
</dbReference>
<dbReference type="Pfam" id="PF00172">
    <property type="entry name" value="Zn_clus"/>
    <property type="match status" value="1"/>
</dbReference>
<gene>
    <name evidence="6" type="ORF">PNOK_0345300</name>
</gene>
<dbReference type="SUPFAM" id="SSF57701">
    <property type="entry name" value="Zn2/Cys6 DNA-binding domain"/>
    <property type="match status" value="1"/>
</dbReference>
<dbReference type="SMART" id="SM00906">
    <property type="entry name" value="Fungal_trans"/>
    <property type="match status" value="1"/>
</dbReference>